<organism evidence="1 2">
    <name type="scientific">Papaver somniferum</name>
    <name type="common">Opium poppy</name>
    <dbReference type="NCBI Taxonomy" id="3469"/>
    <lineage>
        <taxon>Eukaryota</taxon>
        <taxon>Viridiplantae</taxon>
        <taxon>Streptophyta</taxon>
        <taxon>Embryophyta</taxon>
        <taxon>Tracheophyta</taxon>
        <taxon>Spermatophyta</taxon>
        <taxon>Magnoliopsida</taxon>
        <taxon>Ranunculales</taxon>
        <taxon>Papaveraceae</taxon>
        <taxon>Papaveroideae</taxon>
        <taxon>Papaver</taxon>
    </lineage>
</organism>
<reference evidence="1 2" key="1">
    <citation type="journal article" date="2018" name="Science">
        <title>The opium poppy genome and morphinan production.</title>
        <authorList>
            <person name="Guo L."/>
            <person name="Winzer T."/>
            <person name="Yang X."/>
            <person name="Li Y."/>
            <person name="Ning Z."/>
            <person name="He Z."/>
            <person name="Teodor R."/>
            <person name="Lu Y."/>
            <person name="Bowser T.A."/>
            <person name="Graham I.A."/>
            <person name="Ye K."/>
        </authorList>
    </citation>
    <scope>NUCLEOTIDE SEQUENCE [LARGE SCALE GENOMIC DNA]</scope>
    <source>
        <strain evidence="2">cv. HN1</strain>
        <tissue evidence="1">Leaves</tissue>
    </source>
</reference>
<sequence length="17" mass="1973">MKLELGRTKKDDVVNAR</sequence>
<protein>
    <submittedName>
        <fullName evidence="1">Uncharacterized protein</fullName>
    </submittedName>
</protein>
<dbReference type="EMBL" id="CM010715">
    <property type="protein sequence ID" value="RZC43812.1"/>
    <property type="molecule type" value="Genomic_DNA"/>
</dbReference>
<gene>
    <name evidence="1" type="ORF">C5167_036759</name>
</gene>
<evidence type="ECO:0000313" key="2">
    <source>
        <dbReference type="Proteomes" id="UP000316621"/>
    </source>
</evidence>
<keyword evidence="2" id="KW-1185">Reference proteome</keyword>
<dbReference type="AlphaFoldDB" id="A0A4Y7I7Z0"/>
<proteinExistence type="predicted"/>
<name>A0A4Y7I7Z0_PAPSO</name>
<accession>A0A4Y7I7Z0</accession>
<dbReference type="Proteomes" id="UP000316621">
    <property type="component" value="Chromosome 1"/>
</dbReference>
<evidence type="ECO:0000313" key="1">
    <source>
        <dbReference type="EMBL" id="RZC43812.1"/>
    </source>
</evidence>